<feature type="region of interest" description="Disordered" evidence="7">
    <location>
        <begin position="760"/>
        <end position="788"/>
    </location>
</feature>
<evidence type="ECO:0000256" key="7">
    <source>
        <dbReference type="SAM" id="MobiDB-lite"/>
    </source>
</evidence>
<dbReference type="CDD" id="cd18316">
    <property type="entry name" value="BTB_POZ_KCTD-like"/>
    <property type="match status" value="1"/>
</dbReference>
<dbReference type="PROSITE" id="PS50994">
    <property type="entry name" value="INTEGRASE"/>
    <property type="match status" value="1"/>
</dbReference>
<feature type="compositionally biased region" description="Low complexity" evidence="7">
    <location>
        <begin position="848"/>
        <end position="873"/>
    </location>
</feature>
<dbReference type="InterPro" id="IPR041373">
    <property type="entry name" value="RT_RNaseH"/>
</dbReference>
<dbReference type="InterPro" id="IPR001584">
    <property type="entry name" value="Integrase_cat-core"/>
</dbReference>
<evidence type="ECO:0000256" key="5">
    <source>
        <dbReference type="ARBA" id="ARBA00022801"/>
    </source>
</evidence>
<dbReference type="Pfam" id="PF00078">
    <property type="entry name" value="RVT_1"/>
    <property type="match status" value="1"/>
</dbReference>
<dbReference type="Pfam" id="PF02214">
    <property type="entry name" value="BTB_2"/>
    <property type="match status" value="1"/>
</dbReference>
<dbReference type="FunFam" id="1.10.340.70:FF:000001">
    <property type="entry name" value="Retrovirus-related Pol polyprotein from transposon gypsy-like Protein"/>
    <property type="match status" value="1"/>
</dbReference>
<dbReference type="PANTHER" id="PTHR37984">
    <property type="entry name" value="PROTEIN CBG26694"/>
    <property type="match status" value="1"/>
</dbReference>
<keyword evidence="1" id="KW-0808">Transferase</keyword>
<keyword evidence="2" id="KW-0548">Nucleotidyltransferase</keyword>
<dbReference type="SUPFAM" id="SSF56672">
    <property type="entry name" value="DNA/RNA polymerases"/>
    <property type="match status" value="1"/>
</dbReference>
<keyword evidence="4" id="KW-0255">Endonuclease</keyword>
<proteinExistence type="predicted"/>
<dbReference type="InterPro" id="IPR036397">
    <property type="entry name" value="RNaseH_sf"/>
</dbReference>
<dbReference type="InterPro" id="IPR043128">
    <property type="entry name" value="Rev_trsase/Diguanyl_cyclase"/>
</dbReference>
<dbReference type="InterPro" id="IPR043502">
    <property type="entry name" value="DNA/RNA_pol_sf"/>
</dbReference>
<evidence type="ECO:0000256" key="2">
    <source>
        <dbReference type="ARBA" id="ARBA00022695"/>
    </source>
</evidence>
<dbReference type="GO" id="GO:0015074">
    <property type="term" value="P:DNA integration"/>
    <property type="evidence" value="ECO:0007669"/>
    <property type="project" value="InterPro"/>
</dbReference>
<dbReference type="Gene3D" id="3.10.10.10">
    <property type="entry name" value="HIV Type 1 Reverse Transcriptase, subunit A, domain 1"/>
    <property type="match status" value="1"/>
</dbReference>
<dbReference type="GO" id="GO:0003676">
    <property type="term" value="F:nucleic acid binding"/>
    <property type="evidence" value="ECO:0007669"/>
    <property type="project" value="InterPro"/>
</dbReference>
<dbReference type="Gene3D" id="3.30.420.10">
    <property type="entry name" value="Ribonuclease H-like superfamily/Ribonuclease H"/>
    <property type="match status" value="1"/>
</dbReference>
<dbReference type="Pfam" id="PF17917">
    <property type="entry name" value="RT_RNaseH"/>
    <property type="match status" value="1"/>
</dbReference>
<evidence type="ECO:0000256" key="3">
    <source>
        <dbReference type="ARBA" id="ARBA00022722"/>
    </source>
</evidence>
<organism evidence="9 10">
    <name type="scientific">Mytilus coruscus</name>
    <name type="common">Sea mussel</name>
    <dbReference type="NCBI Taxonomy" id="42192"/>
    <lineage>
        <taxon>Eukaryota</taxon>
        <taxon>Metazoa</taxon>
        <taxon>Spiralia</taxon>
        <taxon>Lophotrochozoa</taxon>
        <taxon>Mollusca</taxon>
        <taxon>Bivalvia</taxon>
        <taxon>Autobranchia</taxon>
        <taxon>Pteriomorphia</taxon>
        <taxon>Mytilida</taxon>
        <taxon>Mytiloidea</taxon>
        <taxon>Mytilidae</taxon>
        <taxon>Mytilinae</taxon>
        <taxon>Mytilus</taxon>
    </lineage>
</organism>
<feature type="compositionally biased region" description="Basic and acidic residues" evidence="7">
    <location>
        <begin position="835"/>
        <end position="846"/>
    </location>
</feature>
<dbReference type="GO" id="GO:0003964">
    <property type="term" value="F:RNA-directed DNA polymerase activity"/>
    <property type="evidence" value="ECO:0007669"/>
    <property type="project" value="UniProtKB-KW"/>
</dbReference>
<dbReference type="SUPFAM" id="SSF54695">
    <property type="entry name" value="POZ domain"/>
    <property type="match status" value="1"/>
</dbReference>
<keyword evidence="6" id="KW-0695">RNA-directed DNA polymerase</keyword>
<feature type="region of interest" description="Disordered" evidence="7">
    <location>
        <begin position="835"/>
        <end position="883"/>
    </location>
</feature>
<dbReference type="FunFam" id="3.10.20.370:FF:000001">
    <property type="entry name" value="Retrovirus-related Pol polyprotein from transposon 17.6-like protein"/>
    <property type="match status" value="1"/>
</dbReference>
<dbReference type="EMBL" id="CACVKT020003209">
    <property type="protein sequence ID" value="CAC5382371.1"/>
    <property type="molecule type" value="Genomic_DNA"/>
</dbReference>
<reference evidence="9 10" key="1">
    <citation type="submission" date="2020-06" db="EMBL/GenBank/DDBJ databases">
        <authorList>
            <person name="Li R."/>
            <person name="Bekaert M."/>
        </authorList>
    </citation>
    <scope>NUCLEOTIDE SEQUENCE [LARGE SCALE GENOMIC DNA]</scope>
    <source>
        <strain evidence="10">wild</strain>
    </source>
</reference>
<keyword evidence="3" id="KW-0540">Nuclease</keyword>
<dbReference type="InterPro" id="IPR011333">
    <property type="entry name" value="SKP1/BTB/POZ_sf"/>
</dbReference>
<feature type="domain" description="Integrase catalytic" evidence="8">
    <location>
        <begin position="362"/>
        <end position="547"/>
    </location>
</feature>
<dbReference type="Gene3D" id="3.30.710.10">
    <property type="entry name" value="Potassium Channel Kv1.1, Chain A"/>
    <property type="match status" value="1"/>
</dbReference>
<name>A0A6J8BG62_MYTCO</name>
<dbReference type="InterPro" id="IPR000210">
    <property type="entry name" value="BTB/POZ_dom"/>
</dbReference>
<accession>A0A6J8BG62</accession>
<dbReference type="InterPro" id="IPR012337">
    <property type="entry name" value="RNaseH-like_sf"/>
</dbReference>
<dbReference type="Proteomes" id="UP000507470">
    <property type="component" value="Unassembled WGS sequence"/>
</dbReference>
<dbReference type="CDD" id="cd09274">
    <property type="entry name" value="RNase_HI_RT_Ty3"/>
    <property type="match status" value="1"/>
</dbReference>
<dbReference type="Gene3D" id="3.10.20.370">
    <property type="match status" value="1"/>
</dbReference>
<dbReference type="GO" id="GO:0004519">
    <property type="term" value="F:endonuclease activity"/>
    <property type="evidence" value="ECO:0007669"/>
    <property type="project" value="UniProtKB-KW"/>
</dbReference>
<dbReference type="PANTHER" id="PTHR37984:SF5">
    <property type="entry name" value="PROTEIN NYNRIN-LIKE"/>
    <property type="match status" value="1"/>
</dbReference>
<evidence type="ECO:0000313" key="9">
    <source>
        <dbReference type="EMBL" id="CAC5382371.1"/>
    </source>
</evidence>
<dbReference type="GO" id="GO:0016787">
    <property type="term" value="F:hydrolase activity"/>
    <property type="evidence" value="ECO:0007669"/>
    <property type="project" value="UniProtKB-KW"/>
</dbReference>
<dbReference type="CDD" id="cd01647">
    <property type="entry name" value="RT_LTR"/>
    <property type="match status" value="1"/>
</dbReference>
<evidence type="ECO:0000256" key="4">
    <source>
        <dbReference type="ARBA" id="ARBA00022759"/>
    </source>
</evidence>
<feature type="compositionally biased region" description="Basic and acidic residues" evidence="7">
    <location>
        <begin position="779"/>
        <end position="788"/>
    </location>
</feature>
<gene>
    <name evidence="9" type="ORF">MCOR_18209</name>
</gene>
<keyword evidence="10" id="KW-1185">Reference proteome</keyword>
<dbReference type="InterPro" id="IPR050951">
    <property type="entry name" value="Retrovirus_Pol_polyprotein"/>
</dbReference>
<evidence type="ECO:0000256" key="1">
    <source>
        <dbReference type="ARBA" id="ARBA00022679"/>
    </source>
</evidence>
<dbReference type="OrthoDB" id="6161846at2759"/>
<protein>
    <recommendedName>
        <fullName evidence="8">Integrase catalytic domain-containing protein</fullName>
    </recommendedName>
</protein>
<dbReference type="InterPro" id="IPR000477">
    <property type="entry name" value="RT_dom"/>
</dbReference>
<dbReference type="Gene3D" id="3.30.70.270">
    <property type="match status" value="1"/>
</dbReference>
<evidence type="ECO:0000259" key="8">
    <source>
        <dbReference type="PROSITE" id="PS50994"/>
    </source>
</evidence>
<keyword evidence="5" id="KW-0378">Hydrolase</keyword>
<dbReference type="GO" id="GO:0051260">
    <property type="term" value="P:protein homooligomerization"/>
    <property type="evidence" value="ECO:0007669"/>
    <property type="project" value="InterPro"/>
</dbReference>
<dbReference type="AlphaFoldDB" id="A0A6J8BG62"/>
<evidence type="ECO:0000256" key="6">
    <source>
        <dbReference type="ARBA" id="ARBA00022918"/>
    </source>
</evidence>
<dbReference type="InterPro" id="IPR003131">
    <property type="entry name" value="T1-type_BTB"/>
</dbReference>
<evidence type="ECO:0000313" key="10">
    <source>
        <dbReference type="Proteomes" id="UP000507470"/>
    </source>
</evidence>
<dbReference type="SMART" id="SM00225">
    <property type="entry name" value="BTB"/>
    <property type="match status" value="1"/>
</dbReference>
<sequence length="1032" mass="118093">MSSRGIKELSSSAWCSPVVMVTKKKDQSIRFCIDFRKINDITEKDCQPIPRIEDTLDALSGSKWFSTLDMRSGYWQCGLDEEDREKTAFAIPGYPINDGGFILDTDASNVGMGTVLSQIQDGEERVIGYFSKTFSKSERNYCVTRKELLANVSAVKNFHHYLYGRSFTVRIDHGSLRWLVNFKNPEGQLARWLETLGAYDFQIIHRPGRIHSNADALSRRPCPDDCSYYSKVEDKFSNVGLGEVEINNEISTKEVIVKSVVVDDTNTLSGAVKVEGSQRLETIKKKEAAQASYDVGKSSSSEIFNVPNLKRSEEMKGISRSARETSVDVCKPKTNENIINQRIGVVKTRSMKSHQLDQQKPSSSSPMHDEQFVEIDFDLENEQENDPVLKIIRDWLVNNLKPIWSEISKFSPIIKYFWNRIESFEIRDGILFRKWESERGDNVTWQNVIPENLKECVLKQLHNSVTGGHLGIKKTLNIDKTRTTVMRPQSDGMAERFMRTMENRLSSFLSNHQKDWDKFVPILMMAYRSAEHESTGVSPCRMMYGREINLPVDLLFGKSPDGPKSSISDFVNDLEHTLLTVHEFARTNLNFASDVMKKNYDHNIHLKLFNPGDPVWYYQYQRKSKWMCVICKDMTFEKRWFLERHILERHSDFAWKCPECEKLFQRRNTNHGCKVHENQMICFQNSTGRRGKEAEEDLEKFKRDEMPKKIKLVDNNGNKVEVASRRNRYARSEIGDTSNRSTCNSKRGSLLKETSRKRTDIENKENNNISGMTPAKVSKPSETKEQKLKKIKDVIQDLMSESGETIKICLEPEADKTEGKSQILEKVELHVSEKEVSTLEKADKSHKSSSSSTTSSGSSSSSSSSSGTVKKSTPASMSQKAENVVVEPLDTEIEPIRNVAFSAKTELVETFLQSLQDTQENTLTLNVGGMKVETSKNTLRADPSCVFALMLQPLSPFRPSNNVYFFDRDPAHFKIILNYLRNNCTVEKRYLPREHVYLYELLQEAKFYKLSGLVTTVPERLNDLCACRLSNF</sequence>
<dbReference type="SUPFAM" id="SSF53098">
    <property type="entry name" value="Ribonuclease H-like"/>
    <property type="match status" value="1"/>
</dbReference>